<dbReference type="GO" id="GO:0004497">
    <property type="term" value="F:monooxygenase activity"/>
    <property type="evidence" value="ECO:0007669"/>
    <property type="project" value="TreeGrafter"/>
</dbReference>
<reference evidence="4" key="1">
    <citation type="submission" date="2016-11" db="EMBL/GenBank/DDBJ databases">
        <authorList>
            <person name="Shukria A."/>
            <person name="Stevens D.C."/>
        </authorList>
    </citation>
    <scope>NUCLEOTIDE SEQUENCE [LARGE SCALE GENOMIC DNA]</scope>
    <source>
        <strain evidence="4">Cbfe23</strain>
    </source>
</reference>
<accession>A0A1L9BJ45</accession>
<name>A0A1L9BJ45_9BACT</name>
<dbReference type="STRING" id="83449.BON30_03350"/>
<dbReference type="PANTHER" id="PTHR43539">
    <property type="entry name" value="FLAVIN-BINDING MONOOXYGENASE-LIKE PROTEIN (AFU_ORTHOLOGUE AFUA_4G09220)"/>
    <property type="match status" value="1"/>
</dbReference>
<dbReference type="PANTHER" id="PTHR43539:SF91">
    <property type="entry name" value="FAD-DEPENDENT URATE HYDROXYLASE"/>
    <property type="match status" value="1"/>
</dbReference>
<evidence type="ECO:0000313" key="4">
    <source>
        <dbReference type="Proteomes" id="UP000182229"/>
    </source>
</evidence>
<proteinExistence type="predicted"/>
<dbReference type="InterPro" id="IPR036188">
    <property type="entry name" value="FAD/NAD-bd_sf"/>
</dbReference>
<sequence>MSLPSPAAKSASGLSTLEASIRRDLERLEYPKRPWVLSRRASDGRPILDVLIIGGGQSGLAAAFGLMREKVDNILVVDDSAPGLSGPWKTFARMHTLRTPKHLTGPDLNLPNLCFQTWYEAQFGEDAWKAVGFIPKELWADYLHWYRHVLSIPVRSHTRVGAFSWLPEERCFAVPVRSTDKNAPQDAPEETLLARKVVLATGIDGSGRWETPANVARLPRELWVHTRDDIDFEAMRGKRIGVLGAGASAFDNASVALERGAAEVHLFYRRKTLPTVNAYRWAEFVGFLKHHGDLPDADRWRFIRRILAMGQLPPHDTYHRARALPHFFLHAESPWQDVRAVNGEAQVTTPHATFSFDKLIVGSGTVTDLSLRPELAHLVGDIALWKDRYTPPPEEAHTDLARHPYLGPGFEFQEKVPGRAPYLGSVFNYTFGCLLSLGFGGASISGMKYSLPRLVAGITRQLYLEDKDAYFDSLMKFDLKEFEP</sequence>
<dbReference type="EMBL" id="MPIN01000001">
    <property type="protein sequence ID" value="OJH42259.1"/>
    <property type="molecule type" value="Genomic_DNA"/>
</dbReference>
<feature type="domain" description="FAD-dependent urate hydroxylase HpyO/Asp monooxygenase CreE-like FAD/NAD(P)-binding" evidence="2">
    <location>
        <begin position="52"/>
        <end position="202"/>
    </location>
</feature>
<dbReference type="GO" id="GO:0050660">
    <property type="term" value="F:flavin adenine dinucleotide binding"/>
    <property type="evidence" value="ECO:0007669"/>
    <property type="project" value="TreeGrafter"/>
</dbReference>
<comment type="caution">
    <text evidence="3">The sequence shown here is derived from an EMBL/GenBank/DDBJ whole genome shotgun (WGS) entry which is preliminary data.</text>
</comment>
<gene>
    <name evidence="3" type="ORF">BON30_03350</name>
</gene>
<dbReference type="Pfam" id="PF13454">
    <property type="entry name" value="NAD_binding_9"/>
    <property type="match status" value="1"/>
</dbReference>
<evidence type="ECO:0000259" key="2">
    <source>
        <dbReference type="Pfam" id="PF13454"/>
    </source>
</evidence>
<evidence type="ECO:0000256" key="1">
    <source>
        <dbReference type="ARBA" id="ARBA00023002"/>
    </source>
</evidence>
<dbReference type="AlphaFoldDB" id="A0A1L9BJ45"/>
<dbReference type="InterPro" id="IPR038732">
    <property type="entry name" value="HpyO/CreE_NAD-binding"/>
</dbReference>
<organism evidence="3 4">
    <name type="scientific">Cystobacter ferrugineus</name>
    <dbReference type="NCBI Taxonomy" id="83449"/>
    <lineage>
        <taxon>Bacteria</taxon>
        <taxon>Pseudomonadati</taxon>
        <taxon>Myxococcota</taxon>
        <taxon>Myxococcia</taxon>
        <taxon>Myxococcales</taxon>
        <taxon>Cystobacterineae</taxon>
        <taxon>Archangiaceae</taxon>
        <taxon>Cystobacter</taxon>
    </lineage>
</organism>
<dbReference type="Gene3D" id="3.50.50.60">
    <property type="entry name" value="FAD/NAD(P)-binding domain"/>
    <property type="match status" value="1"/>
</dbReference>
<keyword evidence="4" id="KW-1185">Reference proteome</keyword>
<reference evidence="3 4" key="2">
    <citation type="submission" date="2016-12" db="EMBL/GenBank/DDBJ databases">
        <title>Draft Genome Sequence of Cystobacter ferrugineus Strain Cbfe23.</title>
        <authorList>
            <person name="Akbar S."/>
            <person name="Dowd S.E."/>
            <person name="Stevens D.C."/>
        </authorList>
    </citation>
    <scope>NUCLEOTIDE SEQUENCE [LARGE SCALE GENOMIC DNA]</scope>
    <source>
        <strain evidence="3 4">Cbfe23</strain>
    </source>
</reference>
<dbReference type="RefSeq" id="WP_071896349.1">
    <property type="nucleotide sequence ID" value="NZ_MPIN01000001.1"/>
</dbReference>
<dbReference type="Proteomes" id="UP000182229">
    <property type="component" value="Unassembled WGS sequence"/>
</dbReference>
<protein>
    <submittedName>
        <fullName evidence="3">Oxidoreductase</fullName>
    </submittedName>
</protein>
<dbReference type="InterPro" id="IPR050982">
    <property type="entry name" value="Auxin_biosynth/cation_transpt"/>
</dbReference>
<dbReference type="OrthoDB" id="8671611at2"/>
<keyword evidence="1" id="KW-0560">Oxidoreductase</keyword>
<dbReference type="PRINTS" id="PR00411">
    <property type="entry name" value="PNDRDTASEI"/>
</dbReference>
<evidence type="ECO:0000313" key="3">
    <source>
        <dbReference type="EMBL" id="OJH42259.1"/>
    </source>
</evidence>
<dbReference type="SUPFAM" id="SSF51905">
    <property type="entry name" value="FAD/NAD(P)-binding domain"/>
    <property type="match status" value="1"/>
</dbReference>